<sequence length="82" mass="8591">MITIVLNHIKGKALVFTGHSLGGSIASLAALHYLCILSSSSTYAPAPSVLCVTFGSSLLGNKAPSKAILREQWADSFCHVMS</sequence>
<accession>A0A8J5RNS3</accession>
<reference evidence="2" key="1">
    <citation type="journal article" date="2021" name="bioRxiv">
        <title>Whole Genome Assembly and Annotation of Northern Wild Rice, Zizania palustris L., Supports a Whole Genome Duplication in the Zizania Genus.</title>
        <authorList>
            <person name="Haas M."/>
            <person name="Kono T."/>
            <person name="Macchietto M."/>
            <person name="Millas R."/>
            <person name="McGilp L."/>
            <person name="Shao M."/>
            <person name="Duquette J."/>
            <person name="Hirsch C.N."/>
            <person name="Kimball J."/>
        </authorList>
    </citation>
    <scope>NUCLEOTIDE SEQUENCE</scope>
    <source>
        <tissue evidence="2">Fresh leaf tissue</tissue>
    </source>
</reference>
<dbReference type="PANTHER" id="PTHR47413:SF2">
    <property type="entry name" value="LIPASE-LIKE PAD4"/>
    <property type="match status" value="1"/>
</dbReference>
<name>A0A8J5RNS3_ZIZPA</name>
<dbReference type="GO" id="GO:0006629">
    <property type="term" value="P:lipid metabolic process"/>
    <property type="evidence" value="ECO:0007669"/>
    <property type="project" value="InterPro"/>
</dbReference>
<dbReference type="InterPro" id="IPR002921">
    <property type="entry name" value="Fungal_lipase-type"/>
</dbReference>
<proteinExistence type="predicted"/>
<dbReference type="Proteomes" id="UP000729402">
    <property type="component" value="Unassembled WGS sequence"/>
</dbReference>
<organism evidence="2 3">
    <name type="scientific">Zizania palustris</name>
    <name type="common">Northern wild rice</name>
    <dbReference type="NCBI Taxonomy" id="103762"/>
    <lineage>
        <taxon>Eukaryota</taxon>
        <taxon>Viridiplantae</taxon>
        <taxon>Streptophyta</taxon>
        <taxon>Embryophyta</taxon>
        <taxon>Tracheophyta</taxon>
        <taxon>Spermatophyta</taxon>
        <taxon>Magnoliopsida</taxon>
        <taxon>Liliopsida</taxon>
        <taxon>Poales</taxon>
        <taxon>Poaceae</taxon>
        <taxon>BOP clade</taxon>
        <taxon>Oryzoideae</taxon>
        <taxon>Oryzeae</taxon>
        <taxon>Zizaniinae</taxon>
        <taxon>Zizania</taxon>
    </lineage>
</organism>
<gene>
    <name evidence="2" type="ORF">GUJ93_ZPchr0001g31448</name>
</gene>
<feature type="domain" description="Fungal lipase-type" evidence="1">
    <location>
        <begin position="10"/>
        <end position="70"/>
    </location>
</feature>
<dbReference type="OrthoDB" id="426718at2759"/>
<comment type="caution">
    <text evidence="2">The sequence shown here is derived from an EMBL/GenBank/DDBJ whole genome shotgun (WGS) entry which is preliminary data.</text>
</comment>
<dbReference type="Pfam" id="PF01764">
    <property type="entry name" value="Lipase_3"/>
    <property type="match status" value="1"/>
</dbReference>
<reference evidence="2" key="2">
    <citation type="submission" date="2021-02" db="EMBL/GenBank/DDBJ databases">
        <authorList>
            <person name="Kimball J.A."/>
            <person name="Haas M.W."/>
            <person name="Macchietto M."/>
            <person name="Kono T."/>
            <person name="Duquette J."/>
            <person name="Shao M."/>
        </authorList>
    </citation>
    <scope>NUCLEOTIDE SEQUENCE</scope>
    <source>
        <tissue evidence="2">Fresh leaf tissue</tissue>
    </source>
</reference>
<keyword evidence="3" id="KW-1185">Reference proteome</keyword>
<evidence type="ECO:0000259" key="1">
    <source>
        <dbReference type="Pfam" id="PF01764"/>
    </source>
</evidence>
<evidence type="ECO:0000313" key="3">
    <source>
        <dbReference type="Proteomes" id="UP000729402"/>
    </source>
</evidence>
<evidence type="ECO:0000313" key="2">
    <source>
        <dbReference type="EMBL" id="KAG8052602.1"/>
    </source>
</evidence>
<dbReference type="PANTHER" id="PTHR47413">
    <property type="entry name" value="LIPASE-LIKE PAD4"/>
    <property type="match status" value="1"/>
</dbReference>
<dbReference type="AlphaFoldDB" id="A0A8J5RNS3"/>
<protein>
    <recommendedName>
        <fullName evidence="1">Fungal lipase-type domain-containing protein</fullName>
    </recommendedName>
</protein>
<dbReference type="EMBL" id="JAAALK010000288">
    <property type="protein sequence ID" value="KAG8052602.1"/>
    <property type="molecule type" value="Genomic_DNA"/>
</dbReference>